<dbReference type="Gene3D" id="3.40.710.10">
    <property type="entry name" value="DD-peptidase/beta-lactamase superfamily"/>
    <property type="match status" value="1"/>
</dbReference>
<gene>
    <name evidence="11" type="ORF">IAA17_00575</name>
</gene>
<feature type="domain" description="Peptidase S11 D-alanyl-D-alanine carboxypeptidase A N-terminal" evidence="10">
    <location>
        <begin position="31"/>
        <end position="268"/>
    </location>
</feature>
<dbReference type="SUPFAM" id="SSF56601">
    <property type="entry name" value="beta-lactamase/transpeptidase-like"/>
    <property type="match status" value="1"/>
</dbReference>
<dbReference type="InterPro" id="IPR001967">
    <property type="entry name" value="Peptidase_S11_N"/>
</dbReference>
<feature type="active site" evidence="7">
    <location>
        <position position="120"/>
    </location>
</feature>
<evidence type="ECO:0000256" key="7">
    <source>
        <dbReference type="PIRSR" id="PIRSR618044-1"/>
    </source>
</evidence>
<dbReference type="GO" id="GO:0071555">
    <property type="term" value="P:cell wall organization"/>
    <property type="evidence" value="ECO:0007669"/>
    <property type="project" value="UniProtKB-KW"/>
</dbReference>
<evidence type="ECO:0000256" key="9">
    <source>
        <dbReference type="RuleBase" id="RU004016"/>
    </source>
</evidence>
<name>A0A9D2GEJ8_9FIRM</name>
<dbReference type="EMBL" id="DXBC01000012">
    <property type="protein sequence ID" value="HIZ78274.1"/>
    <property type="molecule type" value="Genomic_DNA"/>
</dbReference>
<dbReference type="InterPro" id="IPR012338">
    <property type="entry name" value="Beta-lactam/transpept-like"/>
</dbReference>
<dbReference type="GO" id="GO:0008360">
    <property type="term" value="P:regulation of cell shape"/>
    <property type="evidence" value="ECO:0007669"/>
    <property type="project" value="UniProtKB-KW"/>
</dbReference>
<organism evidence="11 12">
    <name type="scientific">Candidatus Lachnoclostridium stercorigallinarum</name>
    <dbReference type="NCBI Taxonomy" id="2838634"/>
    <lineage>
        <taxon>Bacteria</taxon>
        <taxon>Bacillati</taxon>
        <taxon>Bacillota</taxon>
        <taxon>Clostridia</taxon>
        <taxon>Lachnospirales</taxon>
        <taxon>Lachnospiraceae</taxon>
    </lineage>
</organism>
<feature type="non-terminal residue" evidence="11">
    <location>
        <position position="371"/>
    </location>
</feature>
<keyword evidence="11" id="KW-0121">Carboxypeptidase</keyword>
<evidence type="ECO:0000256" key="3">
    <source>
        <dbReference type="ARBA" id="ARBA00022801"/>
    </source>
</evidence>
<evidence type="ECO:0000259" key="10">
    <source>
        <dbReference type="Pfam" id="PF00768"/>
    </source>
</evidence>
<evidence type="ECO:0000256" key="5">
    <source>
        <dbReference type="ARBA" id="ARBA00022984"/>
    </source>
</evidence>
<reference evidence="11" key="2">
    <citation type="submission" date="2021-04" db="EMBL/GenBank/DDBJ databases">
        <authorList>
            <person name="Gilroy R."/>
        </authorList>
    </citation>
    <scope>NUCLEOTIDE SEQUENCE</scope>
    <source>
        <strain evidence="11">ChiBcec1-1093</strain>
    </source>
</reference>
<evidence type="ECO:0000256" key="4">
    <source>
        <dbReference type="ARBA" id="ARBA00022960"/>
    </source>
</evidence>
<keyword evidence="6" id="KW-0961">Cell wall biogenesis/degradation</keyword>
<dbReference type="InterPro" id="IPR018044">
    <property type="entry name" value="Peptidase_S11"/>
</dbReference>
<evidence type="ECO:0000313" key="11">
    <source>
        <dbReference type="EMBL" id="HIZ78274.1"/>
    </source>
</evidence>
<comment type="caution">
    <text evidence="11">The sequence shown here is derived from an EMBL/GenBank/DDBJ whole genome shotgun (WGS) entry which is preliminary data.</text>
</comment>
<protein>
    <submittedName>
        <fullName evidence="11">D-alanyl-D-alanine carboxypeptidase</fullName>
    </submittedName>
</protein>
<evidence type="ECO:0000256" key="1">
    <source>
        <dbReference type="ARBA" id="ARBA00007164"/>
    </source>
</evidence>
<dbReference type="PANTHER" id="PTHR21581">
    <property type="entry name" value="D-ALANYL-D-ALANINE CARBOXYPEPTIDASE"/>
    <property type="match status" value="1"/>
</dbReference>
<dbReference type="Pfam" id="PF00768">
    <property type="entry name" value="Peptidase_S11"/>
    <property type="match status" value="1"/>
</dbReference>
<evidence type="ECO:0000256" key="2">
    <source>
        <dbReference type="ARBA" id="ARBA00022729"/>
    </source>
</evidence>
<dbReference type="PRINTS" id="PR00725">
    <property type="entry name" value="DADACBPTASE1"/>
</dbReference>
<sequence>MKIQHLRTFAAVIAAVLCLESGTGLTALGEEQKPELYAQAAVLMDGDSGRILYGKNERERRPMASTTKIMTCILALEEGEEGAVAEFSSLAASQPEVHLGAPAGRKFYLKDLLYSLMLESHNDTAVAVAECVAGTVEEFVDKMNRKAEELECRDTWFVTPNGLDGSSRDREGEERVHSTTAADLARIMKYCLYESPACEEFIKITGTGSYSFSDLEGKGSYSCSNHNAFLSMMDGALSGKTGFTGGAGYSYVGALERDGKSFIVALLGCGWPPHREYKWSDTRKLMEYGLENYEYENVWQEKGFSPLPVENGVPESGDLKESAFVEISLDPRIRDRKLEILLKEGERVSVNYDGVRSLDAPVREGDEAGKV</sequence>
<reference evidence="11" key="1">
    <citation type="journal article" date="2021" name="PeerJ">
        <title>Extensive microbial diversity within the chicken gut microbiome revealed by metagenomics and culture.</title>
        <authorList>
            <person name="Gilroy R."/>
            <person name="Ravi A."/>
            <person name="Getino M."/>
            <person name="Pursley I."/>
            <person name="Horton D.L."/>
            <person name="Alikhan N.F."/>
            <person name="Baker D."/>
            <person name="Gharbi K."/>
            <person name="Hall N."/>
            <person name="Watson M."/>
            <person name="Adriaenssens E.M."/>
            <person name="Foster-Nyarko E."/>
            <person name="Jarju S."/>
            <person name="Secka A."/>
            <person name="Antonio M."/>
            <person name="Oren A."/>
            <person name="Chaudhuri R.R."/>
            <person name="La Ragione R."/>
            <person name="Hildebrand F."/>
            <person name="Pallen M.J."/>
        </authorList>
    </citation>
    <scope>NUCLEOTIDE SEQUENCE</scope>
    <source>
        <strain evidence="11">ChiBcec1-1093</strain>
    </source>
</reference>
<dbReference type="AlphaFoldDB" id="A0A9D2GEJ8"/>
<feature type="active site" description="Acyl-ester intermediate" evidence="7">
    <location>
        <position position="65"/>
    </location>
</feature>
<dbReference type="GO" id="GO:0006508">
    <property type="term" value="P:proteolysis"/>
    <property type="evidence" value="ECO:0007669"/>
    <property type="project" value="InterPro"/>
</dbReference>
<evidence type="ECO:0000313" key="12">
    <source>
        <dbReference type="Proteomes" id="UP000824101"/>
    </source>
</evidence>
<keyword evidence="11" id="KW-0645">Protease</keyword>
<dbReference type="PANTHER" id="PTHR21581:SF33">
    <property type="entry name" value="D-ALANYL-D-ALANINE CARBOXYPEPTIDASE DACB"/>
    <property type="match status" value="1"/>
</dbReference>
<keyword evidence="4" id="KW-0133">Cell shape</keyword>
<keyword evidence="2" id="KW-0732">Signal</keyword>
<evidence type="ECO:0000256" key="8">
    <source>
        <dbReference type="PIRSR" id="PIRSR618044-2"/>
    </source>
</evidence>
<dbReference type="Proteomes" id="UP000824101">
    <property type="component" value="Unassembled WGS sequence"/>
</dbReference>
<dbReference type="GO" id="GO:0009252">
    <property type="term" value="P:peptidoglycan biosynthetic process"/>
    <property type="evidence" value="ECO:0007669"/>
    <property type="project" value="UniProtKB-KW"/>
</dbReference>
<feature type="binding site" evidence="8">
    <location>
        <position position="240"/>
    </location>
    <ligand>
        <name>substrate</name>
    </ligand>
</feature>
<dbReference type="GO" id="GO:0009002">
    <property type="term" value="F:serine-type D-Ala-D-Ala carboxypeptidase activity"/>
    <property type="evidence" value="ECO:0007669"/>
    <property type="project" value="InterPro"/>
</dbReference>
<keyword evidence="5" id="KW-0573">Peptidoglycan synthesis</keyword>
<keyword evidence="3" id="KW-0378">Hydrolase</keyword>
<proteinExistence type="inferred from homology"/>
<comment type="similarity">
    <text evidence="1 9">Belongs to the peptidase S11 family.</text>
</comment>
<accession>A0A9D2GEJ8</accession>
<evidence type="ECO:0000256" key="6">
    <source>
        <dbReference type="ARBA" id="ARBA00023316"/>
    </source>
</evidence>
<feature type="active site" description="Proton acceptor" evidence="7">
    <location>
        <position position="68"/>
    </location>
</feature>